<dbReference type="CDD" id="cd02859">
    <property type="entry name" value="E_set_AMPKbeta_like_N"/>
    <property type="match status" value="1"/>
</dbReference>
<dbReference type="Proteomes" id="UP001388673">
    <property type="component" value="Unassembled WGS sequence"/>
</dbReference>
<dbReference type="InterPro" id="IPR032640">
    <property type="entry name" value="AMPK1_CBM"/>
</dbReference>
<dbReference type="PANTHER" id="PTHR10343">
    <property type="entry name" value="5'-AMP-ACTIVATED PROTEIN KINASE , BETA SUBUNIT"/>
    <property type="match status" value="1"/>
</dbReference>
<dbReference type="InterPro" id="IPR013783">
    <property type="entry name" value="Ig-like_fold"/>
</dbReference>
<dbReference type="GeneID" id="92178053"/>
<evidence type="ECO:0000256" key="1">
    <source>
        <dbReference type="SAM" id="MobiDB-lite"/>
    </source>
</evidence>
<dbReference type="Pfam" id="PF16561">
    <property type="entry name" value="AMPK1_CBM"/>
    <property type="match status" value="1"/>
</dbReference>
<feature type="compositionally biased region" description="Polar residues" evidence="1">
    <location>
        <begin position="438"/>
        <end position="448"/>
    </location>
</feature>
<feature type="compositionally biased region" description="Low complexity" evidence="1">
    <location>
        <begin position="176"/>
        <end position="209"/>
    </location>
</feature>
<dbReference type="Gene3D" id="2.60.40.10">
    <property type="entry name" value="Immunoglobulins"/>
    <property type="match status" value="1"/>
</dbReference>
<dbReference type="EMBL" id="JBCAWK010000002">
    <property type="protein sequence ID" value="KAK8865649.1"/>
    <property type="molecule type" value="Genomic_DNA"/>
</dbReference>
<proteinExistence type="predicted"/>
<protein>
    <recommendedName>
        <fullName evidence="2">AMP-activated protein kinase glycogen-binding domain-containing protein</fullName>
    </recommendedName>
</protein>
<dbReference type="InterPro" id="IPR050827">
    <property type="entry name" value="CRP1_MDG1_kinase"/>
</dbReference>
<dbReference type="PANTHER" id="PTHR10343:SF94">
    <property type="entry name" value="MDG1P"/>
    <property type="match status" value="1"/>
</dbReference>
<dbReference type="AlphaFoldDB" id="A0AAW0Z432"/>
<comment type="caution">
    <text evidence="3">The sequence shown here is derived from an EMBL/GenBank/DDBJ whole genome shotgun (WGS) entry which is preliminary data.</text>
</comment>
<dbReference type="GO" id="GO:0005634">
    <property type="term" value="C:nucleus"/>
    <property type="evidence" value="ECO:0007669"/>
    <property type="project" value="TreeGrafter"/>
</dbReference>
<feature type="region of interest" description="Disordered" evidence="1">
    <location>
        <begin position="92"/>
        <end position="216"/>
    </location>
</feature>
<dbReference type="GO" id="GO:0005737">
    <property type="term" value="C:cytoplasm"/>
    <property type="evidence" value="ECO:0007669"/>
    <property type="project" value="TreeGrafter"/>
</dbReference>
<accession>A0AAW0Z432</accession>
<feature type="compositionally biased region" description="Polar residues" evidence="1">
    <location>
        <begin position="141"/>
        <end position="159"/>
    </location>
</feature>
<dbReference type="InterPro" id="IPR014756">
    <property type="entry name" value="Ig_E-set"/>
</dbReference>
<dbReference type="GO" id="GO:0007165">
    <property type="term" value="P:signal transduction"/>
    <property type="evidence" value="ECO:0007669"/>
    <property type="project" value="TreeGrafter"/>
</dbReference>
<feature type="compositionally biased region" description="Low complexity" evidence="1">
    <location>
        <begin position="498"/>
        <end position="516"/>
    </location>
</feature>
<sequence>MSTDHHLATFTWGPGAQTVYVAGGFNNWSADATPLHKQPDGSFAAEIPLPWGEKQAFKYVVDGEWKVREDEAKEWDAAGNMNNVYTAPSAAVAAHSTSSSPTTSKSADGPTTKEESTHTSTVPPTTVPDTPAPAPAESKTEPSTLIASSAPGTASNPNPLLSLGGPISFGEAKPKAITSTTRTSPTTTTSTLPPTTSAPTAPAPASTSAVGGNEQQAAAASAATVALPAAAAHQANPEATKPLSEESIAVQRAKVAAHSNVGEAPTSDEAPGLAEKAAEYGSAAMAALGAAVGGAAAVVERATGVDLTHSSPLSVEQAKAQGIDVKSLEKVDGATDTTSAVAPPSAAVLDTFDEKIQELKTDSSKDTTGVASVPLPNGEPPKTSLPGPDTINLDGKKADEKREHDIPAQDETKDNHTHVPQPVFTTISPKDPKKDRTLASTDVSSDTAGTKPISDSPAIDLKAEKAKAEANPVGNATVPAADEKRISPDTPANNISKSAPTASASAPTPVPVSEVPPATPAKTAPPVPASNGVVAAATPSSATSTPASTPAKSTHTRDTTASSDVKKRKSGIFGKIKHAFSPKDKEKSK</sequence>
<dbReference type="KEGG" id="kne:92178053"/>
<dbReference type="GO" id="GO:0031588">
    <property type="term" value="C:nucleotide-activated protein kinase complex"/>
    <property type="evidence" value="ECO:0007669"/>
    <property type="project" value="TreeGrafter"/>
</dbReference>
<feature type="region of interest" description="Disordered" evidence="1">
    <location>
        <begin position="359"/>
        <end position="589"/>
    </location>
</feature>
<feature type="compositionally biased region" description="Low complexity" evidence="1">
    <location>
        <begin position="92"/>
        <end position="107"/>
    </location>
</feature>
<evidence type="ECO:0000259" key="2">
    <source>
        <dbReference type="Pfam" id="PF16561"/>
    </source>
</evidence>
<feature type="compositionally biased region" description="Low complexity" evidence="1">
    <location>
        <begin position="535"/>
        <end position="553"/>
    </location>
</feature>
<keyword evidence="4" id="KW-1185">Reference proteome</keyword>
<feature type="compositionally biased region" description="Basic residues" evidence="1">
    <location>
        <begin position="566"/>
        <end position="580"/>
    </location>
</feature>
<reference evidence="3 4" key="1">
    <citation type="journal article" date="2024" name="bioRxiv">
        <title>Comparative genomics of Cryptococcus and Kwoniella reveals pathogenesis evolution and contrasting karyotype dynamics via intercentromeric recombination or chromosome fusion.</title>
        <authorList>
            <person name="Coelho M.A."/>
            <person name="David-Palma M."/>
            <person name="Shea T."/>
            <person name="Bowers K."/>
            <person name="McGinley-Smith S."/>
            <person name="Mohammad A.W."/>
            <person name="Gnirke A."/>
            <person name="Yurkov A.M."/>
            <person name="Nowrousian M."/>
            <person name="Sun S."/>
            <person name="Cuomo C.A."/>
            <person name="Heitman J."/>
        </authorList>
    </citation>
    <scope>NUCLEOTIDE SEQUENCE [LARGE SCALE GENOMIC DNA]</scope>
    <source>
        <strain evidence="3 4">CBS 13917</strain>
    </source>
</reference>
<dbReference type="GO" id="GO:0019901">
    <property type="term" value="F:protein kinase binding"/>
    <property type="evidence" value="ECO:0007669"/>
    <property type="project" value="TreeGrafter"/>
</dbReference>
<name>A0AAW0Z432_9TREE</name>
<organism evidence="3 4">
    <name type="scientific">Kwoniella newhampshirensis</name>
    <dbReference type="NCBI Taxonomy" id="1651941"/>
    <lineage>
        <taxon>Eukaryota</taxon>
        <taxon>Fungi</taxon>
        <taxon>Dikarya</taxon>
        <taxon>Basidiomycota</taxon>
        <taxon>Agaricomycotina</taxon>
        <taxon>Tremellomycetes</taxon>
        <taxon>Tremellales</taxon>
        <taxon>Cryptococcaceae</taxon>
        <taxon>Kwoniella</taxon>
    </lineage>
</organism>
<gene>
    <name evidence="3" type="ORF">IAR55_000794</name>
</gene>
<evidence type="ECO:0000313" key="3">
    <source>
        <dbReference type="EMBL" id="KAK8865649.1"/>
    </source>
</evidence>
<feature type="compositionally biased region" description="Low complexity" evidence="1">
    <location>
        <begin position="118"/>
        <end position="129"/>
    </location>
</feature>
<feature type="compositionally biased region" description="Basic and acidic residues" evidence="1">
    <location>
        <begin position="394"/>
        <end position="417"/>
    </location>
</feature>
<evidence type="ECO:0000313" key="4">
    <source>
        <dbReference type="Proteomes" id="UP001388673"/>
    </source>
</evidence>
<dbReference type="SUPFAM" id="SSF81296">
    <property type="entry name" value="E set domains"/>
    <property type="match status" value="1"/>
</dbReference>
<dbReference type="RefSeq" id="XP_066805128.1">
    <property type="nucleotide sequence ID" value="XM_066943927.1"/>
</dbReference>
<feature type="compositionally biased region" description="Pro residues" evidence="1">
    <location>
        <begin position="517"/>
        <end position="528"/>
    </location>
</feature>
<feature type="domain" description="AMP-activated protein kinase glycogen-binding" evidence="2">
    <location>
        <begin position="9"/>
        <end position="86"/>
    </location>
</feature>